<gene>
    <name evidence="2" type="ORF">MJA45_19380</name>
</gene>
<evidence type="ECO:0008006" key="4">
    <source>
        <dbReference type="Google" id="ProtNLM"/>
    </source>
</evidence>
<proteinExistence type="predicted"/>
<feature type="transmembrane region" description="Helical" evidence="1">
    <location>
        <begin position="6"/>
        <end position="22"/>
    </location>
</feature>
<evidence type="ECO:0000313" key="2">
    <source>
        <dbReference type="EMBL" id="WNQ09771.1"/>
    </source>
</evidence>
<accession>A0AA96LA06</accession>
<keyword evidence="1" id="KW-0812">Transmembrane</keyword>
<feature type="transmembrane region" description="Helical" evidence="1">
    <location>
        <begin position="34"/>
        <end position="55"/>
    </location>
</feature>
<protein>
    <recommendedName>
        <fullName evidence="4">Signal transduction histidine kinase</fullName>
    </recommendedName>
</protein>
<name>A0AA96LA06_9BACL</name>
<evidence type="ECO:0000313" key="3">
    <source>
        <dbReference type="Proteomes" id="UP001305702"/>
    </source>
</evidence>
<dbReference type="KEGG" id="paun:MJA45_19380"/>
<dbReference type="EMBL" id="CP130318">
    <property type="protein sequence ID" value="WNQ09771.1"/>
    <property type="molecule type" value="Genomic_DNA"/>
</dbReference>
<keyword evidence="3" id="KW-1185">Reference proteome</keyword>
<keyword evidence="1" id="KW-1133">Transmembrane helix</keyword>
<dbReference type="RefSeq" id="WP_315603545.1">
    <property type="nucleotide sequence ID" value="NZ_CP130318.1"/>
</dbReference>
<organism evidence="2 3">
    <name type="scientific">Paenibacillus aurantius</name>
    <dbReference type="NCBI Taxonomy" id="2918900"/>
    <lineage>
        <taxon>Bacteria</taxon>
        <taxon>Bacillati</taxon>
        <taxon>Bacillota</taxon>
        <taxon>Bacilli</taxon>
        <taxon>Bacillales</taxon>
        <taxon>Paenibacillaceae</taxon>
        <taxon>Paenibacillus</taxon>
    </lineage>
</organism>
<evidence type="ECO:0000256" key="1">
    <source>
        <dbReference type="SAM" id="Phobius"/>
    </source>
</evidence>
<sequence>MDYGLIVTFIIVSFCLALLLIIKKDTLAPQARRPLALIALVMIVVSFFLLMYTILNAGR</sequence>
<dbReference type="Proteomes" id="UP001305702">
    <property type="component" value="Chromosome"/>
</dbReference>
<dbReference type="AlphaFoldDB" id="A0AA96LA06"/>
<reference evidence="2 3" key="1">
    <citation type="submission" date="2022-02" db="EMBL/GenBank/DDBJ databases">
        <title>Paenibacillus sp. MBLB1776 Whole Genome Shotgun Sequencing.</title>
        <authorList>
            <person name="Hwang C.Y."/>
            <person name="Cho E.-S."/>
            <person name="Seo M.-J."/>
        </authorList>
    </citation>
    <scope>NUCLEOTIDE SEQUENCE [LARGE SCALE GENOMIC DNA]</scope>
    <source>
        <strain evidence="2 3">MBLB1776</strain>
    </source>
</reference>
<keyword evidence="1" id="KW-0472">Membrane</keyword>